<proteinExistence type="predicted"/>
<comment type="caution">
    <text evidence="2">The sequence shown here is derived from an EMBL/GenBank/DDBJ whole genome shotgun (WGS) entry which is preliminary data.</text>
</comment>
<feature type="domain" description="Bet v I/Major latex protein" evidence="1">
    <location>
        <begin position="3"/>
        <end position="144"/>
    </location>
</feature>
<dbReference type="Gene3D" id="3.30.530.20">
    <property type="match status" value="1"/>
</dbReference>
<protein>
    <recommendedName>
        <fullName evidence="1">Bet v I/Major latex protein domain-containing protein</fullName>
    </recommendedName>
</protein>
<dbReference type="InterPro" id="IPR023393">
    <property type="entry name" value="START-like_dom_sf"/>
</dbReference>
<evidence type="ECO:0000313" key="3">
    <source>
        <dbReference type="Proteomes" id="UP000467841"/>
    </source>
</evidence>
<dbReference type="SMART" id="SM01037">
    <property type="entry name" value="Bet_v_1"/>
    <property type="match status" value="1"/>
</dbReference>
<organism evidence="2 3">
    <name type="scientific">Microthlaspi erraticum</name>
    <dbReference type="NCBI Taxonomy" id="1685480"/>
    <lineage>
        <taxon>Eukaryota</taxon>
        <taxon>Viridiplantae</taxon>
        <taxon>Streptophyta</taxon>
        <taxon>Embryophyta</taxon>
        <taxon>Tracheophyta</taxon>
        <taxon>Spermatophyta</taxon>
        <taxon>Magnoliopsida</taxon>
        <taxon>eudicotyledons</taxon>
        <taxon>Gunneridae</taxon>
        <taxon>Pentapetalae</taxon>
        <taxon>rosids</taxon>
        <taxon>malvids</taxon>
        <taxon>Brassicales</taxon>
        <taxon>Brassicaceae</taxon>
        <taxon>Coluteocarpeae</taxon>
        <taxon>Microthlaspi</taxon>
    </lineage>
</organism>
<gene>
    <name evidence="2" type="ORF">MERR_LOCUS23316</name>
</gene>
<keyword evidence="3" id="KW-1185">Reference proteome</keyword>
<dbReference type="EMBL" id="CACVBM020001163">
    <property type="protein sequence ID" value="CAA7036081.1"/>
    <property type="molecule type" value="Genomic_DNA"/>
</dbReference>
<evidence type="ECO:0000259" key="1">
    <source>
        <dbReference type="SMART" id="SM01037"/>
    </source>
</evidence>
<evidence type="ECO:0000313" key="2">
    <source>
        <dbReference type="EMBL" id="CAA7036081.1"/>
    </source>
</evidence>
<dbReference type="Proteomes" id="UP000467841">
    <property type="component" value="Unassembled WGS sequence"/>
</dbReference>
<reference evidence="2" key="1">
    <citation type="submission" date="2020-01" db="EMBL/GenBank/DDBJ databases">
        <authorList>
            <person name="Mishra B."/>
        </authorList>
    </citation>
    <scope>NUCLEOTIDE SEQUENCE [LARGE SCALE GENOMIC DNA]</scope>
</reference>
<name>A0A6D2J3L9_9BRAS</name>
<sequence length="144" mass="16442">MAILNGCLSDEFDIQSDEVKFFGAYKSTMGRPKGSGTVDVEVMLDDKPLFRMKTTCKMSAIPIAEWYKTSIDATVDKTNPAWQNPDWYSKLEGTMTVTHVEGDAFARATWTIEYEKTRPEIDDPTFIRDNCLEFFTELDESLLE</sequence>
<accession>A0A6D2J3L9</accession>
<dbReference type="AlphaFoldDB" id="A0A6D2J3L9"/>
<dbReference type="InterPro" id="IPR000916">
    <property type="entry name" value="Bet_v_I/MLP"/>
</dbReference>
<dbReference type="OrthoDB" id="1037914at2759"/>
<dbReference type="SUPFAM" id="SSF55961">
    <property type="entry name" value="Bet v1-like"/>
    <property type="match status" value="1"/>
</dbReference>
<dbReference type="GO" id="GO:0006952">
    <property type="term" value="P:defense response"/>
    <property type="evidence" value="ECO:0007669"/>
    <property type="project" value="InterPro"/>
</dbReference>